<dbReference type="AlphaFoldDB" id="A0A1G8WV29"/>
<reference evidence="3" key="1">
    <citation type="submission" date="2016-10" db="EMBL/GenBank/DDBJ databases">
        <authorList>
            <person name="Varghese N."/>
            <person name="Submissions S."/>
        </authorList>
    </citation>
    <scope>NUCLEOTIDE SEQUENCE [LARGE SCALE GENOMIC DNA]</scope>
    <source>
        <strain evidence="3">DSM 23317</strain>
    </source>
</reference>
<name>A0A1G8WV29_9GAMM</name>
<evidence type="ECO:0000256" key="1">
    <source>
        <dbReference type="SAM" id="Phobius"/>
    </source>
</evidence>
<evidence type="ECO:0000313" key="3">
    <source>
        <dbReference type="Proteomes" id="UP000199527"/>
    </source>
</evidence>
<keyword evidence="1" id="KW-1133">Transmembrane helix</keyword>
<feature type="transmembrane region" description="Helical" evidence="1">
    <location>
        <begin position="12"/>
        <end position="29"/>
    </location>
</feature>
<keyword evidence="1" id="KW-0812">Transmembrane</keyword>
<evidence type="ECO:0008006" key="4">
    <source>
        <dbReference type="Google" id="ProtNLM"/>
    </source>
</evidence>
<dbReference type="NCBIfam" id="NF037970">
    <property type="entry name" value="vanZ_1"/>
    <property type="match status" value="1"/>
</dbReference>
<feature type="transmembrane region" description="Helical" evidence="1">
    <location>
        <begin position="49"/>
        <end position="65"/>
    </location>
</feature>
<keyword evidence="1" id="KW-0472">Membrane</keyword>
<proteinExistence type="predicted"/>
<accession>A0A1G8WV29</accession>
<dbReference type="RefSeq" id="WP_245709964.1">
    <property type="nucleotide sequence ID" value="NZ_FNEM01000014.1"/>
</dbReference>
<gene>
    <name evidence="2" type="ORF">SAMN04488540_1148</name>
</gene>
<evidence type="ECO:0000313" key="2">
    <source>
        <dbReference type="EMBL" id="SDJ82033.1"/>
    </source>
</evidence>
<keyword evidence="3" id="KW-1185">Reference proteome</keyword>
<protein>
    <recommendedName>
        <fullName evidence="4">VanZ like family protein</fullName>
    </recommendedName>
</protein>
<dbReference type="EMBL" id="FNEM01000014">
    <property type="protein sequence ID" value="SDJ82033.1"/>
    <property type="molecule type" value="Genomic_DNA"/>
</dbReference>
<sequence>MSSVWIRKGIGLLGIGFFGFILWIIYLANSGGDSVFFDLVRHLPYGDKLGHFCLFGLLTLAANLGTGLRTVLFGRWYLGTTLVSLFVLLEELSQILLPRRTFDLADLAADLAGIVLFTWISKKVAMTGRVSCRQAGG</sequence>
<dbReference type="Proteomes" id="UP000199527">
    <property type="component" value="Unassembled WGS sequence"/>
</dbReference>
<organism evidence="2 3">
    <name type="scientific">Ferrimonas sediminum</name>
    <dbReference type="NCBI Taxonomy" id="718193"/>
    <lineage>
        <taxon>Bacteria</taxon>
        <taxon>Pseudomonadati</taxon>
        <taxon>Pseudomonadota</taxon>
        <taxon>Gammaproteobacteria</taxon>
        <taxon>Alteromonadales</taxon>
        <taxon>Ferrimonadaceae</taxon>
        <taxon>Ferrimonas</taxon>
    </lineage>
</organism>